<dbReference type="Pfam" id="PF26652">
    <property type="entry name" value="Zn_ribbon_double"/>
    <property type="match status" value="1"/>
</dbReference>
<feature type="domain" description="Probable double zinc ribbon" evidence="1">
    <location>
        <begin position="40"/>
        <end position="182"/>
    </location>
</feature>
<reference evidence="2" key="1">
    <citation type="journal article" date="2020" name="Stud. Mycol.">
        <title>101 Dothideomycetes genomes: a test case for predicting lifestyles and emergence of pathogens.</title>
        <authorList>
            <person name="Haridas S."/>
            <person name="Albert R."/>
            <person name="Binder M."/>
            <person name="Bloem J."/>
            <person name="Labutti K."/>
            <person name="Salamov A."/>
            <person name="Andreopoulos B."/>
            <person name="Baker S."/>
            <person name="Barry K."/>
            <person name="Bills G."/>
            <person name="Bluhm B."/>
            <person name="Cannon C."/>
            <person name="Castanera R."/>
            <person name="Culley D."/>
            <person name="Daum C."/>
            <person name="Ezra D."/>
            <person name="Gonzalez J."/>
            <person name="Henrissat B."/>
            <person name="Kuo A."/>
            <person name="Liang C."/>
            <person name="Lipzen A."/>
            <person name="Lutzoni F."/>
            <person name="Magnuson J."/>
            <person name="Mondo S."/>
            <person name="Nolan M."/>
            <person name="Ohm R."/>
            <person name="Pangilinan J."/>
            <person name="Park H.-J."/>
            <person name="Ramirez L."/>
            <person name="Alfaro M."/>
            <person name="Sun H."/>
            <person name="Tritt A."/>
            <person name="Yoshinaga Y."/>
            <person name="Zwiers L.-H."/>
            <person name="Turgeon B."/>
            <person name="Goodwin S."/>
            <person name="Spatafora J."/>
            <person name="Crous P."/>
            <person name="Grigoriev I."/>
        </authorList>
    </citation>
    <scope>NUCLEOTIDE SEQUENCE</scope>
    <source>
        <strain evidence="2">CBS 122681</strain>
    </source>
</reference>
<protein>
    <recommendedName>
        <fullName evidence="1">Probable double zinc ribbon domain-containing protein</fullName>
    </recommendedName>
</protein>
<evidence type="ECO:0000313" key="2">
    <source>
        <dbReference type="EMBL" id="KAF2652075.1"/>
    </source>
</evidence>
<dbReference type="AlphaFoldDB" id="A0A6A6SWE7"/>
<evidence type="ECO:0000259" key="1">
    <source>
        <dbReference type="Pfam" id="PF26652"/>
    </source>
</evidence>
<keyword evidence="3" id="KW-1185">Reference proteome</keyword>
<sequence length="200" mass="22736">MSILKDLFAISGSKSTVDPQYASTPLAELDNPFRSANVHGHWHCHNCGDLWHPLKYNRSLHPFSKLKCTACNWSWQPDWEMTKTARPFKSTAKDPIPVPILDNELKEQVPYFTVCECGLTWRAKNLTSWWKKSSGFKKAAMSRPGADTGVLPKQSYIGFEYIKCECGAVHEASWKRFSIRKDPLYTAGNGEYLYIPDGSE</sequence>
<name>A0A6A6SWE7_9PLEO</name>
<dbReference type="InterPro" id="IPR058253">
    <property type="entry name" value="Zn_ribbon_double"/>
</dbReference>
<dbReference type="OrthoDB" id="3759180at2759"/>
<dbReference type="EMBL" id="MU004410">
    <property type="protein sequence ID" value="KAF2652075.1"/>
    <property type="molecule type" value="Genomic_DNA"/>
</dbReference>
<organism evidence="2 3">
    <name type="scientific">Lophiostoma macrostomum CBS 122681</name>
    <dbReference type="NCBI Taxonomy" id="1314788"/>
    <lineage>
        <taxon>Eukaryota</taxon>
        <taxon>Fungi</taxon>
        <taxon>Dikarya</taxon>
        <taxon>Ascomycota</taxon>
        <taxon>Pezizomycotina</taxon>
        <taxon>Dothideomycetes</taxon>
        <taxon>Pleosporomycetidae</taxon>
        <taxon>Pleosporales</taxon>
        <taxon>Lophiostomataceae</taxon>
        <taxon>Lophiostoma</taxon>
    </lineage>
</organism>
<proteinExistence type="predicted"/>
<evidence type="ECO:0000313" key="3">
    <source>
        <dbReference type="Proteomes" id="UP000799324"/>
    </source>
</evidence>
<accession>A0A6A6SWE7</accession>
<dbReference type="Proteomes" id="UP000799324">
    <property type="component" value="Unassembled WGS sequence"/>
</dbReference>
<gene>
    <name evidence="2" type="ORF">K491DRAFT_681648</name>
</gene>